<dbReference type="AlphaFoldDB" id="A0A4Q1JIH9"/>
<dbReference type="EMBL" id="SAXA01000027">
    <property type="protein sequence ID" value="RXQ87264.1"/>
    <property type="molecule type" value="Genomic_DNA"/>
</dbReference>
<dbReference type="PROSITE" id="PS51257">
    <property type="entry name" value="PROKAR_LIPOPROTEIN"/>
    <property type="match status" value="1"/>
</dbReference>
<reference evidence="2 3" key="1">
    <citation type="submission" date="2019-01" db="EMBL/GenBank/DDBJ databases">
        <title>Ancylomarina salipaludis sp. nov., isolated from a salt marsh.</title>
        <authorList>
            <person name="Yoon J.-H."/>
        </authorList>
    </citation>
    <scope>NUCLEOTIDE SEQUENCE [LARGE SCALE GENOMIC DNA]</scope>
    <source>
        <strain evidence="2 3">SHSM-M15</strain>
    </source>
</reference>
<dbReference type="RefSeq" id="WP_129255812.1">
    <property type="nucleotide sequence ID" value="NZ_SAXA01000027.1"/>
</dbReference>
<organism evidence="2 3">
    <name type="scientific">Ancylomarina salipaludis</name>
    <dbReference type="NCBI Taxonomy" id="2501299"/>
    <lineage>
        <taxon>Bacteria</taxon>
        <taxon>Pseudomonadati</taxon>
        <taxon>Bacteroidota</taxon>
        <taxon>Bacteroidia</taxon>
        <taxon>Marinilabiliales</taxon>
        <taxon>Marinifilaceae</taxon>
        <taxon>Ancylomarina</taxon>
    </lineage>
</organism>
<dbReference type="OrthoDB" id="1489643at2"/>
<sequence>MTKLIYTSIIILALISSACSSGEKALQKGNYYTAVLKSVDRLRSNPNKKKAQQTLLESYPLALDWSKREITALLNSPDPLKNTKSIGQYQILNRMYNEINRCPAALRLLSNVQSFRAEEDMAKQLAAPECYNLGVIELAKGTRNTAKLAYNHFSRANQFVPNFKDALAKMDEAYEMATLKVIIEHIPVNSVKYSLSAEFFQDQVTQYITNNIKRQFVRFYTPKQAEMEGLEYPDQVIAMRFEDFVVGETHDTDIEKEVISVDSVEVGSTKLKNGETIKVFNKVKAKLHVHKREVISKGLLSLQIEEFANRRILNNKQLGGEYVWFSKWGHFNGDERALTKEELKICKREPVLPPAKQDLFVEFTKPIFTQLTDELRRFYNRY</sequence>
<evidence type="ECO:0000256" key="1">
    <source>
        <dbReference type="SAM" id="SignalP"/>
    </source>
</evidence>
<proteinExistence type="predicted"/>
<comment type="caution">
    <text evidence="2">The sequence shown here is derived from an EMBL/GenBank/DDBJ whole genome shotgun (WGS) entry which is preliminary data.</text>
</comment>
<accession>A0A4Q1JIH9</accession>
<gene>
    <name evidence="2" type="ORF">EO244_16625</name>
</gene>
<feature type="chain" id="PRO_5020342045" description="Tetratricopeptide repeat protein" evidence="1">
    <location>
        <begin position="22"/>
        <end position="382"/>
    </location>
</feature>
<name>A0A4Q1JIH9_9BACT</name>
<keyword evidence="3" id="KW-1185">Reference proteome</keyword>
<dbReference type="Proteomes" id="UP000289703">
    <property type="component" value="Unassembled WGS sequence"/>
</dbReference>
<feature type="signal peptide" evidence="1">
    <location>
        <begin position="1"/>
        <end position="21"/>
    </location>
</feature>
<evidence type="ECO:0000313" key="2">
    <source>
        <dbReference type="EMBL" id="RXQ87264.1"/>
    </source>
</evidence>
<evidence type="ECO:0000313" key="3">
    <source>
        <dbReference type="Proteomes" id="UP000289703"/>
    </source>
</evidence>
<protein>
    <recommendedName>
        <fullName evidence="4">Tetratricopeptide repeat protein</fullName>
    </recommendedName>
</protein>
<evidence type="ECO:0008006" key="4">
    <source>
        <dbReference type="Google" id="ProtNLM"/>
    </source>
</evidence>
<keyword evidence="1" id="KW-0732">Signal</keyword>